<evidence type="ECO:0000313" key="2">
    <source>
        <dbReference type="EMBL" id="OQE05710.1"/>
    </source>
</evidence>
<name>A0A1V6RW15_9EURO</name>
<reference evidence="3" key="1">
    <citation type="journal article" date="2017" name="Nat. Microbiol.">
        <title>Global analysis of biosynthetic gene clusters reveals vast potential of secondary metabolite production in Penicillium species.</title>
        <authorList>
            <person name="Nielsen J.C."/>
            <person name="Grijseels S."/>
            <person name="Prigent S."/>
            <person name="Ji B."/>
            <person name="Dainat J."/>
            <person name="Nielsen K.F."/>
            <person name="Frisvad J.C."/>
            <person name="Workman M."/>
            <person name="Nielsen J."/>
        </authorList>
    </citation>
    <scope>NUCLEOTIDE SEQUENCE [LARGE SCALE GENOMIC DNA]</scope>
    <source>
        <strain evidence="3">IBT 29486</strain>
    </source>
</reference>
<evidence type="ECO:0000256" key="1">
    <source>
        <dbReference type="SAM" id="MobiDB-lite"/>
    </source>
</evidence>
<dbReference type="AlphaFoldDB" id="A0A1V6RW15"/>
<sequence>MLDILIVNDNASFASSDTFSTQDSIQQPQHPLRRKNTVSQLTRRVSTKISQKMLGAGVQELSEKNLKDHNKAADIGSHNLSSPAHQVHEVTMYDSIHEEIEEECPVFDAEAAREMRLHQSYATFCENFTLSGIKRASKNFDLSTEMERAEEHTQSSHTDQTVKDNDTSEFSGSHAYPEHITVHSRPRQNTVTFPISCPTTDLEDIPIPHSATVEKPSSAWLATDTPRVEEDFNRISSSFEITPDSNHLQPPPLIITPTVWMDMQRNEREQKAAQRQKLLNPFRSWFMTSRPLWGQRYEVAE</sequence>
<keyword evidence="3" id="KW-1185">Reference proteome</keyword>
<accession>A0A1V6RW15</accession>
<feature type="compositionally biased region" description="Basic and acidic residues" evidence="1">
    <location>
        <begin position="145"/>
        <end position="166"/>
    </location>
</feature>
<dbReference type="Proteomes" id="UP000191518">
    <property type="component" value="Unassembled WGS sequence"/>
</dbReference>
<comment type="caution">
    <text evidence="2">The sequence shown here is derived from an EMBL/GenBank/DDBJ whole genome shotgun (WGS) entry which is preliminary data.</text>
</comment>
<dbReference type="OrthoDB" id="4360435at2759"/>
<proteinExistence type="predicted"/>
<feature type="region of interest" description="Disordered" evidence="1">
    <location>
        <begin position="144"/>
        <end position="173"/>
    </location>
</feature>
<protein>
    <submittedName>
        <fullName evidence="2">Uncharacterized protein</fullName>
    </submittedName>
</protein>
<organism evidence="2 3">
    <name type="scientific">Penicillium vulpinum</name>
    <dbReference type="NCBI Taxonomy" id="29845"/>
    <lineage>
        <taxon>Eukaryota</taxon>
        <taxon>Fungi</taxon>
        <taxon>Dikarya</taxon>
        <taxon>Ascomycota</taxon>
        <taxon>Pezizomycotina</taxon>
        <taxon>Eurotiomycetes</taxon>
        <taxon>Eurotiomycetidae</taxon>
        <taxon>Eurotiales</taxon>
        <taxon>Aspergillaceae</taxon>
        <taxon>Penicillium</taxon>
    </lineage>
</organism>
<dbReference type="EMBL" id="MDYP01000022">
    <property type="protein sequence ID" value="OQE05710.1"/>
    <property type="molecule type" value="Genomic_DNA"/>
</dbReference>
<evidence type="ECO:0000313" key="3">
    <source>
        <dbReference type="Proteomes" id="UP000191518"/>
    </source>
</evidence>
<gene>
    <name evidence="2" type="ORF">PENVUL_c022G05673</name>
</gene>